<evidence type="ECO:0000313" key="2">
    <source>
        <dbReference type="Proteomes" id="UP000757435"/>
    </source>
</evidence>
<protein>
    <submittedName>
        <fullName evidence="1">Uncharacterized protein</fullName>
    </submittedName>
</protein>
<reference evidence="1" key="1">
    <citation type="submission" date="2021-05" db="EMBL/GenBank/DDBJ databases">
        <authorList>
            <person name="Pietrasiak N."/>
            <person name="Ward R."/>
            <person name="Stajich J.E."/>
            <person name="Kurbessoian T."/>
        </authorList>
    </citation>
    <scope>NUCLEOTIDE SEQUENCE</scope>
    <source>
        <strain evidence="1">UHER 2000/2452</strain>
    </source>
</reference>
<dbReference type="Proteomes" id="UP000757435">
    <property type="component" value="Unassembled WGS sequence"/>
</dbReference>
<dbReference type="EMBL" id="JAHHHD010000002">
    <property type="protein sequence ID" value="MBW4657663.1"/>
    <property type="molecule type" value="Genomic_DNA"/>
</dbReference>
<name>A0A951QAA5_9CYAN</name>
<organism evidence="1 2">
    <name type="scientific">Drouetiella hepatica Uher 2000/2452</name>
    <dbReference type="NCBI Taxonomy" id="904376"/>
    <lineage>
        <taxon>Bacteria</taxon>
        <taxon>Bacillati</taxon>
        <taxon>Cyanobacteriota</taxon>
        <taxon>Cyanophyceae</taxon>
        <taxon>Oculatellales</taxon>
        <taxon>Oculatellaceae</taxon>
        <taxon>Drouetiella</taxon>
    </lineage>
</organism>
<dbReference type="AlphaFoldDB" id="A0A951QAA5"/>
<gene>
    <name evidence="1" type="ORF">KME15_03240</name>
</gene>
<proteinExistence type="predicted"/>
<evidence type="ECO:0000313" key="1">
    <source>
        <dbReference type="EMBL" id="MBW4657663.1"/>
    </source>
</evidence>
<reference evidence="1" key="2">
    <citation type="journal article" date="2022" name="Microbiol. Resour. Announc.">
        <title>Metagenome Sequencing to Explore Phylogenomics of Terrestrial Cyanobacteria.</title>
        <authorList>
            <person name="Ward R.D."/>
            <person name="Stajich J.E."/>
            <person name="Johansen J.R."/>
            <person name="Huntemann M."/>
            <person name="Clum A."/>
            <person name="Foster B."/>
            <person name="Foster B."/>
            <person name="Roux S."/>
            <person name="Palaniappan K."/>
            <person name="Varghese N."/>
            <person name="Mukherjee S."/>
            <person name="Reddy T.B.K."/>
            <person name="Daum C."/>
            <person name="Copeland A."/>
            <person name="Chen I.A."/>
            <person name="Ivanova N.N."/>
            <person name="Kyrpides N.C."/>
            <person name="Shapiro N."/>
            <person name="Eloe-Fadrosh E.A."/>
            <person name="Pietrasiak N."/>
        </authorList>
    </citation>
    <scope>NUCLEOTIDE SEQUENCE</scope>
    <source>
        <strain evidence="1">UHER 2000/2452</strain>
    </source>
</reference>
<accession>A0A951QAA5</accession>
<sequence>MPYRDNLNRWIVVRLLPKMQRIVVARCRNESDADGYARVLRRLMPEATFIVVFDGDLPTETQED</sequence>
<comment type="caution">
    <text evidence="1">The sequence shown here is derived from an EMBL/GenBank/DDBJ whole genome shotgun (WGS) entry which is preliminary data.</text>
</comment>